<evidence type="ECO:0000313" key="4">
    <source>
        <dbReference type="Proteomes" id="UP000229213"/>
    </source>
</evidence>
<sequence>GLSPEKCFSSLEEALNKIEADSVFVITPPQLHHQQCLQAIKAGKHVLVEKPFTLSLKESKEIVKRAEEKNLKVAVAQNVRYLPLQRKLGSLIKKEVYGRPSFGMQVNLSWRPGVRHSGNVRHSYLWERSVHDFDTIRSFFNSQPKRVWGYSFNPSWSPYKHGACNYTWIEFEDGVIFGVMAGFAAHGRKNLLEIECEKGSLEIIDNQIHLRRPGATGDEILSVKEEKAPESILLDGFYQYISEGIEPVFSGRENLKTIALVEASGVASDEGKIIDFKEYLG</sequence>
<dbReference type="AlphaFoldDB" id="A0A2M7YGK4"/>
<dbReference type="PANTHER" id="PTHR43377:SF2">
    <property type="entry name" value="BINDING ROSSMANN FOLD OXIDOREDUCTASE, PUTATIVE (AFU_ORTHOLOGUE AFUA_4G00560)-RELATED"/>
    <property type="match status" value="1"/>
</dbReference>
<dbReference type="GO" id="GO:0000166">
    <property type="term" value="F:nucleotide binding"/>
    <property type="evidence" value="ECO:0007669"/>
    <property type="project" value="InterPro"/>
</dbReference>
<dbReference type="EMBL" id="PFWI01000097">
    <property type="protein sequence ID" value="PJA62087.1"/>
    <property type="molecule type" value="Genomic_DNA"/>
</dbReference>
<feature type="non-terminal residue" evidence="3">
    <location>
        <position position="1"/>
    </location>
</feature>
<dbReference type="InterPro" id="IPR051450">
    <property type="entry name" value="Gfo/Idh/MocA_Oxidoreductases"/>
</dbReference>
<protein>
    <submittedName>
        <fullName evidence="3">Uncharacterized protein</fullName>
    </submittedName>
</protein>
<organism evidence="3 4">
    <name type="scientific">bacterium (Candidatus Ratteibacteria) CG_4_9_14_3_um_filter_41_21</name>
    <dbReference type="NCBI Taxonomy" id="2014289"/>
    <lineage>
        <taxon>Bacteria</taxon>
        <taxon>Candidatus Ratteibacteria</taxon>
    </lineage>
</organism>
<dbReference type="Gene3D" id="3.30.360.10">
    <property type="entry name" value="Dihydrodipicolinate Reductase, domain 2"/>
    <property type="match status" value="1"/>
</dbReference>
<evidence type="ECO:0000259" key="2">
    <source>
        <dbReference type="Pfam" id="PF22725"/>
    </source>
</evidence>
<evidence type="ECO:0000259" key="1">
    <source>
        <dbReference type="Pfam" id="PF01408"/>
    </source>
</evidence>
<comment type="caution">
    <text evidence="3">The sequence shown here is derived from an EMBL/GenBank/DDBJ whole genome shotgun (WGS) entry which is preliminary data.</text>
</comment>
<gene>
    <name evidence="3" type="ORF">CO162_02920</name>
</gene>
<feature type="domain" description="GFO/IDH/MocA-like oxidoreductase" evidence="2">
    <location>
        <begin position="91"/>
        <end position="202"/>
    </location>
</feature>
<dbReference type="SUPFAM" id="SSF51735">
    <property type="entry name" value="NAD(P)-binding Rossmann-fold domains"/>
    <property type="match status" value="1"/>
</dbReference>
<dbReference type="Pfam" id="PF01408">
    <property type="entry name" value="GFO_IDH_MocA"/>
    <property type="match status" value="1"/>
</dbReference>
<evidence type="ECO:0000313" key="3">
    <source>
        <dbReference type="EMBL" id="PJA62087.1"/>
    </source>
</evidence>
<dbReference type="SUPFAM" id="SSF55347">
    <property type="entry name" value="Glyceraldehyde-3-phosphate dehydrogenase-like, C-terminal domain"/>
    <property type="match status" value="1"/>
</dbReference>
<reference evidence="4" key="1">
    <citation type="submission" date="2017-09" db="EMBL/GenBank/DDBJ databases">
        <title>Depth-based differentiation of microbial function through sediment-hosted aquifers and enrichment of novel symbionts in the deep terrestrial subsurface.</title>
        <authorList>
            <person name="Probst A.J."/>
            <person name="Ladd B."/>
            <person name="Jarett J.K."/>
            <person name="Geller-Mcgrath D.E."/>
            <person name="Sieber C.M.K."/>
            <person name="Emerson J.B."/>
            <person name="Anantharaman K."/>
            <person name="Thomas B.C."/>
            <person name="Malmstrom R."/>
            <person name="Stieglmeier M."/>
            <person name="Klingl A."/>
            <person name="Woyke T."/>
            <person name="Ryan C.M."/>
            <person name="Banfield J.F."/>
        </authorList>
    </citation>
    <scope>NUCLEOTIDE SEQUENCE [LARGE SCALE GENOMIC DNA]</scope>
</reference>
<dbReference type="Gene3D" id="3.40.50.720">
    <property type="entry name" value="NAD(P)-binding Rossmann-like Domain"/>
    <property type="match status" value="1"/>
</dbReference>
<name>A0A2M7YGK4_9BACT</name>
<dbReference type="Proteomes" id="UP000229213">
    <property type="component" value="Unassembled WGS sequence"/>
</dbReference>
<dbReference type="InterPro" id="IPR055170">
    <property type="entry name" value="GFO_IDH_MocA-like_dom"/>
</dbReference>
<dbReference type="InterPro" id="IPR000683">
    <property type="entry name" value="Gfo/Idh/MocA-like_OxRdtase_N"/>
</dbReference>
<proteinExistence type="predicted"/>
<feature type="domain" description="Gfo/Idh/MocA-like oxidoreductase N-terminal" evidence="1">
    <location>
        <begin position="6"/>
        <end position="76"/>
    </location>
</feature>
<dbReference type="PANTHER" id="PTHR43377">
    <property type="entry name" value="BILIVERDIN REDUCTASE A"/>
    <property type="match status" value="1"/>
</dbReference>
<accession>A0A2M7YGK4</accession>
<dbReference type="InterPro" id="IPR036291">
    <property type="entry name" value="NAD(P)-bd_dom_sf"/>
</dbReference>
<dbReference type="Pfam" id="PF22725">
    <property type="entry name" value="GFO_IDH_MocA_C3"/>
    <property type="match status" value="1"/>
</dbReference>